<dbReference type="EMBL" id="AJIL01000120">
    <property type="protein sequence ID" value="KNE94260.1"/>
    <property type="molecule type" value="Genomic_DNA"/>
</dbReference>
<dbReference type="Proteomes" id="UP000054564">
    <property type="component" value="Unassembled WGS sequence"/>
</dbReference>
<reference evidence="2" key="1">
    <citation type="submission" date="2014-03" db="EMBL/GenBank/DDBJ databases">
        <title>The Genome Sequence of Puccinia striiformis f. sp. tritici PST-78.</title>
        <authorList>
            <consortium name="The Broad Institute Genome Sequencing Platform"/>
            <person name="Cuomo C."/>
            <person name="Hulbert S."/>
            <person name="Chen X."/>
            <person name="Walker B."/>
            <person name="Young S.K."/>
            <person name="Zeng Q."/>
            <person name="Gargeya S."/>
            <person name="Fitzgerald M."/>
            <person name="Haas B."/>
            <person name="Abouelleil A."/>
            <person name="Alvarado L."/>
            <person name="Arachchi H.M."/>
            <person name="Berlin A.M."/>
            <person name="Chapman S.B."/>
            <person name="Goldberg J."/>
            <person name="Griggs A."/>
            <person name="Gujja S."/>
            <person name="Hansen M."/>
            <person name="Howarth C."/>
            <person name="Imamovic A."/>
            <person name="Larimer J."/>
            <person name="McCowan C."/>
            <person name="Montmayeur A."/>
            <person name="Murphy C."/>
            <person name="Neiman D."/>
            <person name="Pearson M."/>
            <person name="Priest M."/>
            <person name="Roberts A."/>
            <person name="Saif S."/>
            <person name="Shea T."/>
            <person name="Sisk P."/>
            <person name="Sykes S."/>
            <person name="Wortman J."/>
            <person name="Nusbaum C."/>
            <person name="Birren B."/>
        </authorList>
    </citation>
    <scope>NUCLEOTIDE SEQUENCE [LARGE SCALE GENOMIC DNA]</scope>
    <source>
        <strain evidence="2">race PST-78</strain>
    </source>
</reference>
<dbReference type="AlphaFoldDB" id="A0A0L0V4N0"/>
<organism evidence="1 2">
    <name type="scientific">Puccinia striiformis f. sp. tritici PST-78</name>
    <dbReference type="NCBI Taxonomy" id="1165861"/>
    <lineage>
        <taxon>Eukaryota</taxon>
        <taxon>Fungi</taxon>
        <taxon>Dikarya</taxon>
        <taxon>Basidiomycota</taxon>
        <taxon>Pucciniomycotina</taxon>
        <taxon>Pucciniomycetes</taxon>
        <taxon>Pucciniales</taxon>
        <taxon>Pucciniaceae</taxon>
        <taxon>Puccinia</taxon>
    </lineage>
</organism>
<keyword evidence="2" id="KW-1185">Reference proteome</keyword>
<sequence>MLTGEEVAKAANNSLLCSKQGMTRGGCHANLNVDFHIPLQIVIIFLWPHLSSGYRSSQPTLPNLSTTNITQAARFLHSCVLLDSINALEVSSLELRRIGKLQEFYRNLCAESVLNEGPEIRDLWDKLLSTLHIATSQAQLLHSNGIWETNLLLNEYKSFMNPNMFSGVTVNAIITSFATVLQHFLLVSNNLTDTIQAAILSHQTLQAQILKAHKRLSIETKQQGFLQCCLNLLLGNAWLMRRESELSTMSKASSIVESIAPSIHDIKIRNERYNNNVVTLSATLFFDRLRSPRLTTQ</sequence>
<evidence type="ECO:0000313" key="2">
    <source>
        <dbReference type="Proteomes" id="UP000054564"/>
    </source>
</evidence>
<dbReference type="OrthoDB" id="10543118at2759"/>
<evidence type="ECO:0000313" key="1">
    <source>
        <dbReference type="EMBL" id="KNE94260.1"/>
    </source>
</evidence>
<comment type="caution">
    <text evidence="1">The sequence shown here is derived from an EMBL/GenBank/DDBJ whole genome shotgun (WGS) entry which is preliminary data.</text>
</comment>
<protein>
    <submittedName>
        <fullName evidence="1">Uncharacterized protein</fullName>
    </submittedName>
</protein>
<name>A0A0L0V4N0_9BASI</name>
<gene>
    <name evidence="1" type="ORF">PSTG_12392</name>
</gene>
<proteinExistence type="predicted"/>
<accession>A0A0L0V4N0</accession>